<dbReference type="Proteomes" id="UP001165124">
    <property type="component" value="Unassembled WGS sequence"/>
</dbReference>
<comment type="similarity">
    <text evidence="1">Belongs to the Cu-Zn superoxide dismutase family.</text>
</comment>
<dbReference type="Gene3D" id="2.60.40.200">
    <property type="entry name" value="Superoxide dismutase, copper/zinc binding domain"/>
    <property type="match status" value="1"/>
</dbReference>
<dbReference type="PROSITE" id="PS51318">
    <property type="entry name" value="TAT"/>
    <property type="match status" value="1"/>
</dbReference>
<name>A0A9W6PSY4_9ACTN</name>
<feature type="chain" id="PRO_5040953178" description="Superoxide dismutase family protein" evidence="2">
    <location>
        <begin position="30"/>
        <end position="175"/>
    </location>
</feature>
<gene>
    <name evidence="3" type="ORF">Arub01_05510</name>
</gene>
<evidence type="ECO:0008006" key="5">
    <source>
        <dbReference type="Google" id="ProtNLM"/>
    </source>
</evidence>
<reference evidence="3" key="1">
    <citation type="submission" date="2023-02" db="EMBL/GenBank/DDBJ databases">
        <title>Actinomadura rubrobrunea NBRC 14622.</title>
        <authorList>
            <person name="Ichikawa N."/>
            <person name="Sato H."/>
            <person name="Tonouchi N."/>
        </authorList>
    </citation>
    <scope>NUCLEOTIDE SEQUENCE</scope>
    <source>
        <strain evidence="3">NBRC 14622</strain>
    </source>
</reference>
<evidence type="ECO:0000313" key="3">
    <source>
        <dbReference type="EMBL" id="GLW62307.1"/>
    </source>
</evidence>
<sequence length="175" mass="19142">MTLVRRTAVTLTAAGAALALLAAPAPAQARGKPRDIRVQGPTYVYANPAFRKVRTSAHVSYGRNSTVVRFRATGFPRSAVGKALGVHVHKNRCGRRPADAGPHYQNPRAARNAPLRAKEIWLDFKVRRDRTAYGETRVPWRVARGQAGSIVIHAKPTDRRTGDAGDRLVCTNVPF</sequence>
<dbReference type="GO" id="GO:0046872">
    <property type="term" value="F:metal ion binding"/>
    <property type="evidence" value="ECO:0007669"/>
    <property type="project" value="InterPro"/>
</dbReference>
<dbReference type="SUPFAM" id="SSF49329">
    <property type="entry name" value="Cu,Zn superoxide dismutase-like"/>
    <property type="match status" value="1"/>
</dbReference>
<comment type="caution">
    <text evidence="3">The sequence shown here is derived from an EMBL/GenBank/DDBJ whole genome shotgun (WGS) entry which is preliminary data.</text>
</comment>
<dbReference type="GO" id="GO:0006801">
    <property type="term" value="P:superoxide metabolic process"/>
    <property type="evidence" value="ECO:0007669"/>
    <property type="project" value="InterPro"/>
</dbReference>
<proteinExistence type="inferred from homology"/>
<accession>A0A9W6PSY4</accession>
<dbReference type="InterPro" id="IPR006311">
    <property type="entry name" value="TAT_signal"/>
</dbReference>
<dbReference type="EMBL" id="BSRZ01000001">
    <property type="protein sequence ID" value="GLW62307.1"/>
    <property type="molecule type" value="Genomic_DNA"/>
</dbReference>
<dbReference type="InterPro" id="IPR036423">
    <property type="entry name" value="SOD-like_Cu/Zn_dom_sf"/>
</dbReference>
<evidence type="ECO:0000256" key="1">
    <source>
        <dbReference type="ARBA" id="ARBA00010457"/>
    </source>
</evidence>
<dbReference type="AlphaFoldDB" id="A0A9W6PSY4"/>
<dbReference type="RefSeq" id="WP_067914817.1">
    <property type="nucleotide sequence ID" value="NZ_BSRZ01000001.1"/>
</dbReference>
<organism evidence="3 4">
    <name type="scientific">Actinomadura rubrobrunea</name>
    <dbReference type="NCBI Taxonomy" id="115335"/>
    <lineage>
        <taxon>Bacteria</taxon>
        <taxon>Bacillati</taxon>
        <taxon>Actinomycetota</taxon>
        <taxon>Actinomycetes</taxon>
        <taxon>Streptosporangiales</taxon>
        <taxon>Thermomonosporaceae</taxon>
        <taxon>Actinomadura</taxon>
    </lineage>
</organism>
<protein>
    <recommendedName>
        <fullName evidence="5">Superoxide dismutase family protein</fullName>
    </recommendedName>
</protein>
<keyword evidence="2" id="KW-0732">Signal</keyword>
<evidence type="ECO:0000313" key="4">
    <source>
        <dbReference type="Proteomes" id="UP001165124"/>
    </source>
</evidence>
<feature type="signal peptide" evidence="2">
    <location>
        <begin position="1"/>
        <end position="29"/>
    </location>
</feature>
<evidence type="ECO:0000256" key="2">
    <source>
        <dbReference type="SAM" id="SignalP"/>
    </source>
</evidence>
<keyword evidence="4" id="KW-1185">Reference proteome</keyword>